<gene>
    <name evidence="1" type="ORF">Aglo03_08220</name>
</gene>
<evidence type="ECO:0000313" key="2">
    <source>
        <dbReference type="Proteomes" id="UP001165042"/>
    </source>
</evidence>
<dbReference type="Proteomes" id="UP001165042">
    <property type="component" value="Unassembled WGS sequence"/>
</dbReference>
<reference evidence="1" key="1">
    <citation type="submission" date="2023-02" db="EMBL/GenBank/DDBJ databases">
        <title>Actinokineospora globicatena NBRC 15670.</title>
        <authorList>
            <person name="Ichikawa N."/>
            <person name="Sato H."/>
            <person name="Tonouchi N."/>
        </authorList>
    </citation>
    <scope>NUCLEOTIDE SEQUENCE</scope>
    <source>
        <strain evidence="1">NBRC 15670</strain>
    </source>
</reference>
<dbReference type="AlphaFoldDB" id="A0A9W6V8I2"/>
<protein>
    <submittedName>
        <fullName evidence="1">Uncharacterized protein</fullName>
    </submittedName>
</protein>
<keyword evidence="2" id="KW-1185">Reference proteome</keyword>
<dbReference type="EMBL" id="BSSD01000001">
    <property type="protein sequence ID" value="GLW90006.1"/>
    <property type="molecule type" value="Genomic_DNA"/>
</dbReference>
<organism evidence="1 2">
    <name type="scientific">Actinokineospora globicatena</name>
    <dbReference type="NCBI Taxonomy" id="103729"/>
    <lineage>
        <taxon>Bacteria</taxon>
        <taxon>Bacillati</taxon>
        <taxon>Actinomycetota</taxon>
        <taxon>Actinomycetes</taxon>
        <taxon>Pseudonocardiales</taxon>
        <taxon>Pseudonocardiaceae</taxon>
        <taxon>Actinokineospora</taxon>
    </lineage>
</organism>
<accession>A0A9W6V8I2</accession>
<sequence length="217" mass="21264">MAGVLAPSAGATQTDTCWSGGNGLVVGGYVAYLSCDGGSLTFSGVGTTLADAESEVQATRAMYLAGQYCSSSTSSAVVGGYSVRLACNSGSAVFTGVGTTLTDASREVRAVQAIQATGQHCSSSTSSAVVGGYSVSLACDGGSAVFTGVGTTLTEASGEVRAVRAMYAAGKYCTSSTSSAVSGGYEVSLACNGGSLHYRGRGATVTLASRAARAAVV</sequence>
<comment type="caution">
    <text evidence="1">The sequence shown here is derived from an EMBL/GenBank/DDBJ whole genome shotgun (WGS) entry which is preliminary data.</text>
</comment>
<evidence type="ECO:0000313" key="1">
    <source>
        <dbReference type="EMBL" id="GLW90006.1"/>
    </source>
</evidence>
<proteinExistence type="predicted"/>
<name>A0A9W6V8I2_9PSEU</name>